<dbReference type="InterPro" id="IPR005821">
    <property type="entry name" value="Ion_trans_dom"/>
</dbReference>
<evidence type="ECO:0000256" key="3">
    <source>
        <dbReference type="ARBA" id="ARBA00022692"/>
    </source>
</evidence>
<dbReference type="Pfam" id="PF00520">
    <property type="entry name" value="Ion_trans"/>
    <property type="match status" value="1"/>
</dbReference>
<dbReference type="GO" id="GO:0042391">
    <property type="term" value="P:regulation of membrane potential"/>
    <property type="evidence" value="ECO:0007669"/>
    <property type="project" value="TreeGrafter"/>
</dbReference>
<dbReference type="InterPro" id="IPR018488">
    <property type="entry name" value="cNMP-bd_CS"/>
</dbReference>
<dbReference type="InterPro" id="IPR014710">
    <property type="entry name" value="RmlC-like_jellyroll"/>
</dbReference>
<dbReference type="AlphaFoldDB" id="A0A813H6X5"/>
<dbReference type="SUPFAM" id="SSF51206">
    <property type="entry name" value="cAMP-binding domain-like"/>
    <property type="match status" value="1"/>
</dbReference>
<comment type="caution">
    <text evidence="10">The sequence shown here is derived from an EMBL/GenBank/DDBJ whole genome shotgun (WGS) entry which is preliminary data.</text>
</comment>
<dbReference type="OrthoDB" id="421226at2759"/>
<dbReference type="GO" id="GO:0005249">
    <property type="term" value="F:voltage-gated potassium channel activity"/>
    <property type="evidence" value="ECO:0007669"/>
    <property type="project" value="TreeGrafter"/>
</dbReference>
<sequence length="763" mass="83921">MMRALQSVDVPPGVVPGSAADSEPDSERHMTPSPSSPSKESTKKSLSAKPLSLWIKGMHNVCFDDVVTARKARKQRSQERAMRLLLMPGCLVLTVWRAFMVAIVIFAVAMAPLEMAFSWSPIFKSFSWILQLVDVFFILDMLLNFVVATTSHGKTETSHFKLAQNYLKGWFVADLLINFPWDVVLSDTSGKSRKVAKLLKLPKVLRVTRLVRVAREEAHYFGTMFTLCGIILMAHYSSCVWAMLLIECDGQSCPDVFTAYAQGLSVGMASILGSDSWLRFILTAGGNGSSVSMEDAAPDHAFRWQEGGPGMELIAAFTCLFGACLVGMLYNNIALAMDRRSSPTRLFHERLANLKSCATQHKIPKELYERVRRHYYYVWSCGSDVSKSILKDTSLSVDLRRQLAYGLYGNLLMQVPFLESADPAFVMQLCEFVEMEIFAANDRIISAGEVGTEMYFIAVGKVQIKTPDNVVIKELDEGSFFGELGLLFPDCQHGVDVCSITAGWLLVIPRGTLESVCSEELLATFRSIALERVARQLAISGNSDPNSSLLRLSEEDSVSKADCKDLECPQSPPPAPGVPRRSRSGLSSGLSGNNNTNNNNSNNNNTNNNNNHNGQLSGGQVRSPRISWAEVGNEHGSSNSLHCHTSQFTESQPGLRRISSMSSTSHDIDVDAVLAEVASGKVRNMSKASSSGTPAVLKGAWVSQRRLCAPTTTDMVRRASVSSVSGRQPQFMRRPSIAQLQNLIPPENMDHQARRLSRVSLRT</sequence>
<organism evidence="10 12">
    <name type="scientific">Polarella glacialis</name>
    <name type="common">Dinoflagellate</name>
    <dbReference type="NCBI Taxonomy" id="89957"/>
    <lineage>
        <taxon>Eukaryota</taxon>
        <taxon>Sar</taxon>
        <taxon>Alveolata</taxon>
        <taxon>Dinophyceae</taxon>
        <taxon>Suessiales</taxon>
        <taxon>Suessiaceae</taxon>
        <taxon>Polarella</taxon>
    </lineage>
</organism>
<evidence type="ECO:0000313" key="12">
    <source>
        <dbReference type="Proteomes" id="UP000654075"/>
    </source>
</evidence>
<feature type="transmembrane region" description="Helical" evidence="8">
    <location>
        <begin position="218"/>
        <end position="236"/>
    </location>
</feature>
<dbReference type="PROSITE" id="PS50042">
    <property type="entry name" value="CNMP_BINDING_3"/>
    <property type="match status" value="1"/>
</dbReference>
<keyword evidence="6 8" id="KW-0472">Membrane</keyword>
<feature type="transmembrane region" description="Helical" evidence="8">
    <location>
        <begin position="128"/>
        <end position="147"/>
    </location>
</feature>
<keyword evidence="5" id="KW-0406">Ion transport</keyword>
<evidence type="ECO:0000259" key="9">
    <source>
        <dbReference type="PROSITE" id="PS50042"/>
    </source>
</evidence>
<dbReference type="PANTHER" id="PTHR10217">
    <property type="entry name" value="VOLTAGE AND LIGAND GATED POTASSIUM CHANNEL"/>
    <property type="match status" value="1"/>
</dbReference>
<keyword evidence="2" id="KW-0813">Transport</keyword>
<feature type="compositionally biased region" description="Polar residues" evidence="7">
    <location>
        <begin position="635"/>
        <end position="652"/>
    </location>
</feature>
<reference evidence="10" key="1">
    <citation type="submission" date="2021-02" db="EMBL/GenBank/DDBJ databases">
        <authorList>
            <person name="Dougan E. K."/>
            <person name="Rhodes N."/>
            <person name="Thang M."/>
            <person name="Chan C."/>
        </authorList>
    </citation>
    <scope>NUCLEOTIDE SEQUENCE</scope>
</reference>
<name>A0A813H6X5_POLGL</name>
<feature type="compositionally biased region" description="Low complexity" evidence="7">
    <location>
        <begin position="7"/>
        <end position="21"/>
    </location>
</feature>
<dbReference type="PROSITE" id="PS00888">
    <property type="entry name" value="CNMP_BINDING_1"/>
    <property type="match status" value="1"/>
</dbReference>
<evidence type="ECO:0000256" key="8">
    <source>
        <dbReference type="SAM" id="Phobius"/>
    </source>
</evidence>
<dbReference type="InterPro" id="IPR050818">
    <property type="entry name" value="KCNH_animal-type"/>
</dbReference>
<dbReference type="EMBL" id="CAJNNW010037327">
    <property type="protein sequence ID" value="CAE8740851.1"/>
    <property type="molecule type" value="Genomic_DNA"/>
</dbReference>
<evidence type="ECO:0000256" key="5">
    <source>
        <dbReference type="ARBA" id="ARBA00023065"/>
    </source>
</evidence>
<dbReference type="Gene3D" id="1.10.287.630">
    <property type="entry name" value="Helix hairpin bin"/>
    <property type="match status" value="1"/>
</dbReference>
<evidence type="ECO:0000256" key="1">
    <source>
        <dbReference type="ARBA" id="ARBA00004141"/>
    </source>
</evidence>
<evidence type="ECO:0000313" key="10">
    <source>
        <dbReference type="EMBL" id="CAE8633759.1"/>
    </source>
</evidence>
<dbReference type="SMART" id="SM00100">
    <property type="entry name" value="cNMP"/>
    <property type="match status" value="1"/>
</dbReference>
<evidence type="ECO:0000313" key="11">
    <source>
        <dbReference type="EMBL" id="CAE8740851.1"/>
    </source>
</evidence>
<evidence type="ECO:0000256" key="4">
    <source>
        <dbReference type="ARBA" id="ARBA00022989"/>
    </source>
</evidence>
<feature type="domain" description="Cyclic nucleotide-binding" evidence="9">
    <location>
        <begin position="417"/>
        <end position="516"/>
    </location>
</feature>
<dbReference type="CDD" id="cd00038">
    <property type="entry name" value="CAP_ED"/>
    <property type="match status" value="1"/>
</dbReference>
<comment type="subcellular location">
    <subcellularLocation>
        <location evidence="1">Membrane</location>
        <topology evidence="1">Multi-pass membrane protein</topology>
    </subcellularLocation>
</comment>
<feature type="transmembrane region" description="Helical" evidence="8">
    <location>
        <begin position="313"/>
        <end position="335"/>
    </location>
</feature>
<feature type="compositionally biased region" description="Low complexity" evidence="7">
    <location>
        <begin position="32"/>
        <end position="43"/>
    </location>
</feature>
<dbReference type="InterPro" id="IPR000595">
    <property type="entry name" value="cNMP-bd_dom"/>
</dbReference>
<keyword evidence="3 8" id="KW-0812">Transmembrane</keyword>
<keyword evidence="4 8" id="KW-1133">Transmembrane helix</keyword>
<feature type="compositionally biased region" description="Low complexity" evidence="7">
    <location>
        <begin position="584"/>
        <end position="620"/>
    </location>
</feature>
<dbReference type="EMBL" id="CAJNNV010030838">
    <property type="protein sequence ID" value="CAE8633759.1"/>
    <property type="molecule type" value="Genomic_DNA"/>
</dbReference>
<dbReference type="Proteomes" id="UP000654075">
    <property type="component" value="Unassembled WGS sequence"/>
</dbReference>
<protein>
    <recommendedName>
        <fullName evidence="9">Cyclic nucleotide-binding domain-containing protein</fullName>
    </recommendedName>
</protein>
<feature type="region of interest" description="Disordered" evidence="7">
    <location>
        <begin position="561"/>
        <end position="664"/>
    </location>
</feature>
<dbReference type="OMA" id="IHYSHPI"/>
<gene>
    <name evidence="10" type="ORF">PGLA1383_LOCUS49526</name>
    <name evidence="11" type="ORF">PGLA2088_LOCUS50200</name>
</gene>
<dbReference type="Pfam" id="PF00027">
    <property type="entry name" value="cNMP_binding"/>
    <property type="match status" value="1"/>
</dbReference>
<evidence type="ECO:0000256" key="7">
    <source>
        <dbReference type="SAM" id="MobiDB-lite"/>
    </source>
</evidence>
<proteinExistence type="predicted"/>
<dbReference type="GO" id="GO:0005886">
    <property type="term" value="C:plasma membrane"/>
    <property type="evidence" value="ECO:0007669"/>
    <property type="project" value="TreeGrafter"/>
</dbReference>
<keyword evidence="12" id="KW-1185">Reference proteome</keyword>
<accession>A0A813H6X5</accession>
<dbReference type="Gene3D" id="2.60.120.10">
    <property type="entry name" value="Jelly Rolls"/>
    <property type="match status" value="1"/>
</dbReference>
<evidence type="ECO:0000256" key="6">
    <source>
        <dbReference type="ARBA" id="ARBA00023136"/>
    </source>
</evidence>
<dbReference type="Gene3D" id="1.10.287.70">
    <property type="match status" value="1"/>
</dbReference>
<dbReference type="SUPFAM" id="SSF81324">
    <property type="entry name" value="Voltage-gated potassium channels"/>
    <property type="match status" value="1"/>
</dbReference>
<dbReference type="PANTHER" id="PTHR10217:SF435">
    <property type="entry name" value="POTASSIUM VOLTAGE-GATED CHANNEL PROTEIN EAG"/>
    <property type="match status" value="1"/>
</dbReference>
<feature type="region of interest" description="Disordered" evidence="7">
    <location>
        <begin position="1"/>
        <end position="43"/>
    </location>
</feature>
<evidence type="ECO:0000256" key="2">
    <source>
        <dbReference type="ARBA" id="ARBA00022448"/>
    </source>
</evidence>
<dbReference type="Proteomes" id="UP000626109">
    <property type="component" value="Unassembled WGS sequence"/>
</dbReference>
<feature type="transmembrane region" description="Helical" evidence="8">
    <location>
        <begin position="84"/>
        <end position="108"/>
    </location>
</feature>
<dbReference type="InterPro" id="IPR018490">
    <property type="entry name" value="cNMP-bd_dom_sf"/>
</dbReference>